<reference evidence="1" key="1">
    <citation type="submission" date="2019-09" db="EMBL/GenBank/DDBJ databases">
        <title>Draft genome information of white flower Hibiscus syriacus.</title>
        <authorList>
            <person name="Kim Y.-M."/>
        </authorList>
    </citation>
    <scope>NUCLEOTIDE SEQUENCE [LARGE SCALE GENOMIC DNA]</scope>
    <source>
        <strain evidence="1">YM2019G1</strain>
    </source>
</reference>
<dbReference type="InterPro" id="IPR039685">
    <property type="entry name" value="FANCE"/>
</dbReference>
<dbReference type="EMBL" id="VEPZ02001747">
    <property type="protein sequence ID" value="KAE8658181.1"/>
    <property type="molecule type" value="Genomic_DNA"/>
</dbReference>
<comment type="caution">
    <text evidence="1">The sequence shown here is derived from an EMBL/GenBank/DDBJ whole genome shotgun (WGS) entry which is preliminary data.</text>
</comment>
<dbReference type="GO" id="GO:0036297">
    <property type="term" value="P:interstrand cross-link repair"/>
    <property type="evidence" value="ECO:0007669"/>
    <property type="project" value="InterPro"/>
</dbReference>
<dbReference type="OrthoDB" id="2449818at2759"/>
<dbReference type="Gene3D" id="1.25.40.480">
    <property type="match status" value="1"/>
</dbReference>
<keyword evidence="2" id="KW-1185">Reference proteome</keyword>
<dbReference type="AlphaFoldDB" id="A0A6A2WIN4"/>
<dbReference type="PANTHER" id="PTHR32094:SF5">
    <property type="entry name" value="FANCONI ANEMIA GROUP E PROTEIN"/>
    <property type="match status" value="1"/>
</dbReference>
<dbReference type="GO" id="GO:0043240">
    <property type="term" value="C:Fanconi anaemia nuclear complex"/>
    <property type="evidence" value="ECO:0007669"/>
    <property type="project" value="InterPro"/>
</dbReference>
<sequence>MEQWVPLFDIFMNSPTPETEASLWLQQNFNATTASSSTATPITTSSFLSLLTKPCNPIVKDSSFSSATTSKRIMFIETLPGMVQSRILSFLALENKRFNAKELSKLARNLLSESQGLDLWVKKSARNLLDRMSEPKYVNEWIPDFSLDSREEIVEEFEYLPDWLNDMAAADDPLLYWLPLSGADFCPRFYSSDNDETLFSQVEENKDNGLKEVEDKTEVVSALNVSLDPEIETTAVSLRDRIINFESTFKAVDLANETRQLCLDKGVNPLQVMSLIEPWKAEDETASVLISHLSSGDEDELAWPSQVLCSIVLPKFLVLAEPASRLLLTSTIRYCKLHQRAAAHGLLLPLVLRREGINNPICDVITRILKECLHPAHVSAFCRTLLCGGEVERRFILLPCHESLVSNELVWTDSLFNLLHNILNHNVHLTQDSVDRLVYRVREMAERFSKSLKFGNFVLCLVTKCSSLLKSHKSLLTEAVECTDTLVTKSILFRIASL</sequence>
<dbReference type="Proteomes" id="UP000436088">
    <property type="component" value="Unassembled WGS sequence"/>
</dbReference>
<protein>
    <submittedName>
        <fullName evidence="1">Uncharacterized protein</fullName>
    </submittedName>
</protein>
<organism evidence="1 2">
    <name type="scientific">Hibiscus syriacus</name>
    <name type="common">Rose of Sharon</name>
    <dbReference type="NCBI Taxonomy" id="106335"/>
    <lineage>
        <taxon>Eukaryota</taxon>
        <taxon>Viridiplantae</taxon>
        <taxon>Streptophyta</taxon>
        <taxon>Embryophyta</taxon>
        <taxon>Tracheophyta</taxon>
        <taxon>Spermatophyta</taxon>
        <taxon>Magnoliopsida</taxon>
        <taxon>eudicotyledons</taxon>
        <taxon>Gunneridae</taxon>
        <taxon>Pentapetalae</taxon>
        <taxon>rosids</taxon>
        <taxon>malvids</taxon>
        <taxon>Malvales</taxon>
        <taxon>Malvaceae</taxon>
        <taxon>Malvoideae</taxon>
        <taxon>Hibiscus</taxon>
    </lineage>
</organism>
<gene>
    <name evidence="1" type="ORF">F3Y22_tig00116974pilonHSYRG00102</name>
</gene>
<dbReference type="PANTHER" id="PTHR32094">
    <property type="entry name" value="FANCONI ANEMIA GROUP E PROTEIN"/>
    <property type="match status" value="1"/>
</dbReference>
<name>A0A6A2WIN4_HIBSY</name>
<evidence type="ECO:0000313" key="2">
    <source>
        <dbReference type="Proteomes" id="UP000436088"/>
    </source>
</evidence>
<proteinExistence type="predicted"/>
<evidence type="ECO:0000313" key="1">
    <source>
        <dbReference type="EMBL" id="KAE8658181.1"/>
    </source>
</evidence>
<accession>A0A6A2WIN4</accession>